<evidence type="ECO:0000313" key="3">
    <source>
        <dbReference type="Proteomes" id="UP000295509"/>
    </source>
</evidence>
<reference evidence="2 3" key="1">
    <citation type="submission" date="2019-03" db="EMBL/GenBank/DDBJ databases">
        <title>Genomic Encyclopedia of Type Strains, Phase III (KMG-III): the genomes of soil and plant-associated and newly described type strains.</title>
        <authorList>
            <person name="Whitman W."/>
        </authorList>
    </citation>
    <scope>NUCLEOTIDE SEQUENCE [LARGE SCALE GENOMIC DNA]</scope>
    <source>
        <strain evidence="2 3">LMG 29544</strain>
    </source>
</reference>
<dbReference type="PANTHER" id="PTHR36152:SF5">
    <property type="entry name" value="PROTEIN HCP1"/>
    <property type="match status" value="1"/>
</dbReference>
<dbReference type="EMBL" id="SORE01000007">
    <property type="protein sequence ID" value="TDY51469.1"/>
    <property type="molecule type" value="Genomic_DNA"/>
</dbReference>
<protein>
    <submittedName>
        <fullName evidence="2">Type VI secretion system secreted protein Hcp</fullName>
    </submittedName>
</protein>
<dbReference type="OrthoDB" id="6869716at2"/>
<keyword evidence="3" id="KW-1185">Reference proteome</keyword>
<dbReference type="RefSeq" id="WP_134191813.1">
    <property type="nucleotide sequence ID" value="NZ_JBHLUW010000046.1"/>
</dbReference>
<feature type="region of interest" description="Disordered" evidence="1">
    <location>
        <begin position="137"/>
        <end position="164"/>
    </location>
</feature>
<dbReference type="InterPro" id="IPR008514">
    <property type="entry name" value="T6SS_Hcp"/>
</dbReference>
<evidence type="ECO:0000256" key="1">
    <source>
        <dbReference type="SAM" id="MobiDB-lite"/>
    </source>
</evidence>
<organism evidence="2 3">
    <name type="scientific">Paraburkholderia rhizosphaerae</name>
    <dbReference type="NCBI Taxonomy" id="480658"/>
    <lineage>
        <taxon>Bacteria</taxon>
        <taxon>Pseudomonadati</taxon>
        <taxon>Pseudomonadota</taxon>
        <taxon>Betaproteobacteria</taxon>
        <taxon>Burkholderiales</taxon>
        <taxon>Burkholderiaceae</taxon>
        <taxon>Paraburkholderia</taxon>
    </lineage>
</organism>
<accession>A0A4R8LUL6</accession>
<proteinExistence type="predicted"/>
<comment type="caution">
    <text evidence="2">The sequence shown here is derived from an EMBL/GenBank/DDBJ whole genome shotgun (WGS) entry which is preliminary data.</text>
</comment>
<dbReference type="SUPFAM" id="SSF141452">
    <property type="entry name" value="Hcp1-like"/>
    <property type="match status" value="1"/>
</dbReference>
<dbReference type="Proteomes" id="UP000295509">
    <property type="component" value="Unassembled WGS sequence"/>
</dbReference>
<dbReference type="PANTHER" id="PTHR36152">
    <property type="entry name" value="CYTOPLASMIC PROTEIN-RELATED"/>
    <property type="match status" value="1"/>
</dbReference>
<dbReference type="InterPro" id="IPR053165">
    <property type="entry name" value="HSI-I_assembly_Hcp1"/>
</dbReference>
<dbReference type="AlphaFoldDB" id="A0A4R8LUL6"/>
<dbReference type="Pfam" id="PF05638">
    <property type="entry name" value="T6SS_HCP"/>
    <property type="match status" value="1"/>
</dbReference>
<evidence type="ECO:0000313" key="2">
    <source>
        <dbReference type="EMBL" id="TDY51469.1"/>
    </source>
</evidence>
<name>A0A4R8LUL6_9BURK</name>
<dbReference type="InterPro" id="IPR036624">
    <property type="entry name" value="Hcp1-lik_sf"/>
</dbReference>
<sequence>MDTILLEMTDVKGNSLLKDHSDKIIVDSFSISMNLPVSNDPANTERTLGRVNISEMSFSKATDLATPALYAACAAGTKLGDASVLVGRNEGGAFMLHMKYVLSNAMVSTISTGGGGGGMSDSFTLNFTKITAEYTQQNTDSTKKGTAPFGWDLSTNTDAAPAKS</sequence>
<dbReference type="Gene3D" id="2.30.110.20">
    <property type="entry name" value="Hcp1-like"/>
    <property type="match status" value="1"/>
</dbReference>
<gene>
    <name evidence="2" type="ORF">BX592_10737</name>
</gene>